<feature type="region of interest" description="Disordered" evidence="3">
    <location>
        <begin position="1203"/>
        <end position="1226"/>
    </location>
</feature>
<gene>
    <name evidence="4" type="ORF">HOLleu_30887</name>
</gene>
<dbReference type="Gene3D" id="1.10.10.60">
    <property type="entry name" value="Homeodomain-like"/>
    <property type="match status" value="1"/>
</dbReference>
<feature type="compositionally biased region" description="Polar residues" evidence="3">
    <location>
        <begin position="482"/>
        <end position="492"/>
    </location>
</feature>
<keyword evidence="1" id="KW-0238">DNA-binding</keyword>
<keyword evidence="2" id="KW-0539">Nucleus</keyword>
<feature type="region of interest" description="Disordered" evidence="3">
    <location>
        <begin position="1272"/>
        <end position="1294"/>
    </location>
</feature>
<feature type="compositionally biased region" description="Polar residues" evidence="3">
    <location>
        <begin position="861"/>
        <end position="878"/>
    </location>
</feature>
<feature type="region of interest" description="Disordered" evidence="3">
    <location>
        <begin position="1"/>
        <end position="134"/>
    </location>
</feature>
<reference evidence="4" key="1">
    <citation type="submission" date="2021-10" db="EMBL/GenBank/DDBJ databases">
        <title>Tropical sea cucumber genome reveals ecological adaptation and Cuvierian tubules defense mechanism.</title>
        <authorList>
            <person name="Chen T."/>
        </authorList>
    </citation>
    <scope>NUCLEOTIDE SEQUENCE</scope>
    <source>
        <strain evidence="4">Nanhai2018</strain>
        <tissue evidence="4">Muscle</tissue>
    </source>
</reference>
<feature type="compositionally biased region" description="Basic residues" evidence="3">
    <location>
        <begin position="86"/>
        <end position="97"/>
    </location>
</feature>
<feature type="region of interest" description="Disordered" evidence="3">
    <location>
        <begin position="861"/>
        <end position="888"/>
    </location>
</feature>
<feature type="compositionally biased region" description="Polar residues" evidence="3">
    <location>
        <begin position="15"/>
        <end position="25"/>
    </location>
</feature>
<proteinExistence type="predicted"/>
<evidence type="ECO:0000313" key="4">
    <source>
        <dbReference type="EMBL" id="KAJ8028599.1"/>
    </source>
</evidence>
<feature type="region of interest" description="Disordered" evidence="3">
    <location>
        <begin position="601"/>
        <end position="654"/>
    </location>
</feature>
<feature type="region of interest" description="Disordered" evidence="3">
    <location>
        <begin position="425"/>
        <end position="515"/>
    </location>
</feature>
<dbReference type="GO" id="GO:0005634">
    <property type="term" value="C:nucleus"/>
    <property type="evidence" value="ECO:0007669"/>
    <property type="project" value="TreeGrafter"/>
</dbReference>
<evidence type="ECO:0000256" key="2">
    <source>
        <dbReference type="ARBA" id="ARBA00023242"/>
    </source>
</evidence>
<evidence type="ECO:0000256" key="3">
    <source>
        <dbReference type="SAM" id="MobiDB-lite"/>
    </source>
</evidence>
<dbReference type="Proteomes" id="UP001152320">
    <property type="component" value="Chromosome 15"/>
</dbReference>
<feature type="compositionally biased region" description="Basic and acidic residues" evidence="3">
    <location>
        <begin position="61"/>
        <end position="85"/>
    </location>
</feature>
<accession>A0A9Q1BL62</accession>
<dbReference type="PANTHER" id="PTHR21677:SF1">
    <property type="entry name" value="PROTEIN CRAMPED-LIKE"/>
    <property type="match status" value="1"/>
</dbReference>
<feature type="compositionally biased region" description="Polar residues" evidence="3">
    <location>
        <begin position="464"/>
        <end position="473"/>
    </location>
</feature>
<feature type="compositionally biased region" description="Low complexity" evidence="3">
    <location>
        <begin position="1056"/>
        <end position="1068"/>
    </location>
</feature>
<dbReference type="GO" id="GO:0007389">
    <property type="term" value="P:pattern specification process"/>
    <property type="evidence" value="ECO:0007669"/>
    <property type="project" value="TreeGrafter"/>
</dbReference>
<organism evidence="4 5">
    <name type="scientific">Holothuria leucospilota</name>
    <name type="common">Black long sea cucumber</name>
    <name type="synonym">Mertensiothuria leucospilota</name>
    <dbReference type="NCBI Taxonomy" id="206669"/>
    <lineage>
        <taxon>Eukaryota</taxon>
        <taxon>Metazoa</taxon>
        <taxon>Echinodermata</taxon>
        <taxon>Eleutherozoa</taxon>
        <taxon>Echinozoa</taxon>
        <taxon>Holothuroidea</taxon>
        <taxon>Aspidochirotacea</taxon>
        <taxon>Aspidochirotida</taxon>
        <taxon>Holothuriidae</taxon>
        <taxon>Holothuria</taxon>
    </lineage>
</organism>
<sequence length="1294" mass="140357">MRKKTDQPVKKVSTIPDSTSLTNHGKTSDGKGGDIGSCPQKGEEGEKILSEKPCAGQRQSNDVECHTHGDTGRGMAEKRPLEIKYQHHNLRSRMKKVKKEEVKEAPTVSSSPASTNKKEHGKSGESPKGEKTEVKKVKRWEAWTLEDTDDFFDALCEHGRDFDAIQRHIEKGHKKRGLAPEQSRNKDQVRHLYYRTVHKVFKFIEPRKDLNRNDGELHALINYGELRRKLKGIAMQKQKWRKLTELIQTGVTSLRINGRNVRLKTPVCKALKDLFVYKEGKEPVKHVRPQKLPAKVTIDLRPIDNATWVAVQSMSYNPRIRVSVHLQKKITSLIKVLSERMIPDSGRREMESKESGKEATPRIIFTIPQGLEVQPYEKVCGRYVLDNCRAPITLKPEQIPEGYCKRKSLNEVLESALDAQEENASGTNCLKSLPDSATQDKTVSAEKVSPNILPEEEGCRHNQTDQGPLITSDSTDRLLSMTPPSQGLTNPSLFDPGGIFNGLDSQDSDDISGKSLPFSSLSPFASFNSGQDSKFDSQPQIGALVKSQKTGAVVGNTILVPSTGEVGNLANNDFMSLNSISDVNILQTDEDSGDKLDCTATLGRNQMPSVTGDSEGLKDLSPVTKNQHPTVDKEPDDTSPQKQPMENADESDLKVFSTKDDIVRQGLTINNSEHISLVDIYLMLGKPSKLGFEYSFIGEESEKWKTNSMLTKLVMLAKNELNVNAKAEPKFVSVGTNTSPVKEEPPPQSFAKSSAGDISLAYKPDATHTAPLITQNGQLALQINPLPPDVQKNHQVSDQRNDFQFARPIAPAPIPVINARSQVTNGEGNTVSLNPSFIVPRIRKRGRPAMVVGRILVPSASPKSSSQLFKDQSHSLPGQRSIRPRPIMPNNKIYGVRKVVTGSIGTVASVLNTSKVTGNVVAAPNISNDILSQAAMSANIGPANFNPSPMKPSGPPVVKKVGITETSQVIKNLPLVLNNNKETITLAALPQMNFAPHQGSSASSIQVNSTSQSTSSTLPISVEAPINVSVSGLSQLNTQPVVSKPSSDEPKSPTPSDMLSLGDLSGLSTPKPSDAGLDRSFMNTPTVSIHDKTPSSTSAALNISPPNLSSLLDISLSSVDGSGNSQDGILSGFRERLHELTKNPEDTSSNVNISLAAALASTTVSVPKGGGDVSPFKAGGENHWLNGENTEMSLGSLLDQLEMSTSERKSGTLTSSTPISSLSIPPPVLLAENSRDSVISKDMDAHLQAMLNENSLDYVAKFADLAAHISATSTEDETNSTTGQHSELEHTTQT</sequence>
<keyword evidence="5" id="KW-1185">Reference proteome</keyword>
<feature type="compositionally biased region" description="Polar residues" evidence="3">
    <location>
        <begin position="602"/>
        <end position="612"/>
    </location>
</feature>
<dbReference type="GO" id="GO:0003682">
    <property type="term" value="F:chromatin binding"/>
    <property type="evidence" value="ECO:0007669"/>
    <property type="project" value="InterPro"/>
</dbReference>
<feature type="compositionally biased region" description="Basic and acidic residues" evidence="3">
    <location>
        <begin position="41"/>
        <end position="50"/>
    </location>
</feature>
<feature type="compositionally biased region" description="Low complexity" evidence="3">
    <location>
        <begin position="1212"/>
        <end position="1223"/>
    </location>
</feature>
<evidence type="ECO:0000313" key="5">
    <source>
        <dbReference type="Proteomes" id="UP001152320"/>
    </source>
</evidence>
<feature type="compositionally biased region" description="Polar residues" evidence="3">
    <location>
        <begin position="425"/>
        <end position="442"/>
    </location>
</feature>
<dbReference type="GO" id="GO:0003677">
    <property type="term" value="F:DNA binding"/>
    <property type="evidence" value="ECO:0007669"/>
    <property type="project" value="UniProtKB-KW"/>
</dbReference>
<feature type="compositionally biased region" description="Basic and acidic residues" evidence="3">
    <location>
        <begin position="116"/>
        <end position="134"/>
    </location>
</feature>
<dbReference type="OrthoDB" id="515799at2759"/>
<comment type="caution">
    <text evidence="4">The sequence shown here is derived from an EMBL/GenBank/DDBJ whole genome shotgun (WGS) entry which is preliminary data.</text>
</comment>
<evidence type="ECO:0000256" key="1">
    <source>
        <dbReference type="ARBA" id="ARBA00023125"/>
    </source>
</evidence>
<dbReference type="PANTHER" id="PTHR21677">
    <property type="entry name" value="CRAMPED PROTEIN"/>
    <property type="match status" value="1"/>
</dbReference>
<dbReference type="EMBL" id="JAIZAY010000015">
    <property type="protein sequence ID" value="KAJ8028599.1"/>
    <property type="molecule type" value="Genomic_DNA"/>
</dbReference>
<name>A0A9Q1BL62_HOLLE</name>
<feature type="region of interest" description="Disordered" evidence="3">
    <location>
        <begin position="1038"/>
        <end position="1100"/>
    </location>
</feature>
<protein>
    <submittedName>
        <fullName evidence="4">Protein cramped-like</fullName>
    </submittedName>
</protein>
<dbReference type="InterPro" id="IPR055315">
    <property type="entry name" value="Cramped-like"/>
</dbReference>